<evidence type="ECO:0000313" key="6">
    <source>
        <dbReference type="Proteomes" id="UP001320159"/>
    </source>
</evidence>
<dbReference type="Proteomes" id="UP001320159">
    <property type="component" value="Unassembled WGS sequence"/>
</dbReference>
<dbReference type="SUPFAM" id="SSF89915">
    <property type="entry name" value="DNA-binding protein Tfx"/>
    <property type="match status" value="1"/>
</dbReference>
<evidence type="ECO:0000313" key="5">
    <source>
        <dbReference type="EMBL" id="MCD1294278.1"/>
    </source>
</evidence>
<keyword evidence="2 5" id="KW-0238">DNA-binding</keyword>
<dbReference type="InterPro" id="IPR004645">
    <property type="entry name" value="Tfx_DNA-bd_arc"/>
</dbReference>
<keyword evidence="3" id="KW-0804">Transcription</keyword>
<dbReference type="AlphaFoldDB" id="A0AAP2RBH9"/>
<dbReference type="Pfam" id="PF14601">
    <property type="entry name" value="TFX_C"/>
    <property type="match status" value="1"/>
</dbReference>
<evidence type="ECO:0000259" key="4">
    <source>
        <dbReference type="Pfam" id="PF14601"/>
    </source>
</evidence>
<keyword evidence="6" id="KW-1185">Reference proteome</keyword>
<comment type="caution">
    <text evidence="5">The sequence shown here is derived from an EMBL/GenBank/DDBJ whole genome shotgun (WGS) entry which is preliminary data.</text>
</comment>
<dbReference type="GO" id="GO:0003677">
    <property type="term" value="F:DNA binding"/>
    <property type="evidence" value="ECO:0007669"/>
    <property type="project" value="UniProtKB-KW"/>
</dbReference>
<dbReference type="Gene3D" id="3.30.1190.10">
    <property type="entry name" value="DNA-binding protein Tfx superfamily, archaea"/>
    <property type="match status" value="1"/>
</dbReference>
<keyword evidence="1" id="KW-0805">Transcription regulation</keyword>
<dbReference type="EMBL" id="PGCK01000003">
    <property type="protein sequence ID" value="MCD1294278.1"/>
    <property type="molecule type" value="Genomic_DNA"/>
</dbReference>
<protein>
    <submittedName>
        <fullName evidence="5">DNA-binding protein</fullName>
    </submittedName>
</protein>
<accession>A0AAP2RBH9</accession>
<evidence type="ECO:0000256" key="2">
    <source>
        <dbReference type="ARBA" id="ARBA00023125"/>
    </source>
</evidence>
<dbReference type="InterPro" id="IPR036657">
    <property type="entry name" value="Tfx_DNA-bd_sf_arc"/>
</dbReference>
<evidence type="ECO:0000256" key="1">
    <source>
        <dbReference type="ARBA" id="ARBA00023015"/>
    </source>
</evidence>
<dbReference type="NCBIfam" id="NF003056">
    <property type="entry name" value="PRK03975.1-4"/>
    <property type="match status" value="1"/>
</dbReference>
<proteinExistence type="predicted"/>
<dbReference type="NCBIfam" id="TIGR00721">
    <property type="entry name" value="tfx"/>
    <property type="match status" value="1"/>
</dbReference>
<evidence type="ECO:0000256" key="3">
    <source>
        <dbReference type="ARBA" id="ARBA00023163"/>
    </source>
</evidence>
<dbReference type="PIRSF" id="PIRSF004932">
    <property type="entry name" value="DNA_bind_Tfx"/>
    <property type="match status" value="1"/>
</dbReference>
<dbReference type="InterPro" id="IPR018384">
    <property type="entry name" value="Tfx_DNA-bd_euryarc"/>
</dbReference>
<gene>
    <name evidence="5" type="ORF">CUJ83_04610</name>
</gene>
<organism evidence="5 6">
    <name type="scientific">Methanooceanicella nereidis</name>
    <dbReference type="NCBI Taxonomy" id="2052831"/>
    <lineage>
        <taxon>Archaea</taxon>
        <taxon>Methanobacteriati</taxon>
        <taxon>Methanobacteriota</taxon>
        <taxon>Stenosarchaea group</taxon>
        <taxon>Methanomicrobia</taxon>
        <taxon>Methanocellales</taxon>
        <taxon>Methanocellaceae</taxon>
        <taxon>Methanooceanicella</taxon>
    </lineage>
</organism>
<dbReference type="InterPro" id="IPR029291">
    <property type="entry name" value="Tfx_C"/>
</dbReference>
<sequence>MREHEKDMLLTEKQVEVLKLKKKGLSQADIARKLKTTRGNICIIENTALKNIEKAKNTLKFYRALEAPIWITVPAGTDLYKIPEIIFTEADKKRIKIAIDSAMVIVKLKTEVQDKIHGRLTVDEIEISVDEHGNMSIS</sequence>
<name>A0AAP2RBH9_9EURY</name>
<feature type="domain" description="DNA binding protein Tfx C-terminal" evidence="4">
    <location>
        <begin position="55"/>
        <end position="136"/>
    </location>
</feature>
<reference evidence="5 6" key="1">
    <citation type="submission" date="2017-11" db="EMBL/GenBank/DDBJ databases">
        <title>Isolation and Characterization of Family Methanocellaceae Species from Potential Methane Hydrate Area Offshore Southwestern Taiwan.</title>
        <authorList>
            <person name="Zhang W.-L."/>
            <person name="Chen W.-C."/>
            <person name="Lai M.-C."/>
            <person name="Chen S.-C."/>
        </authorList>
    </citation>
    <scope>NUCLEOTIDE SEQUENCE [LARGE SCALE GENOMIC DNA]</scope>
    <source>
        <strain evidence="5 6">CWC-04</strain>
    </source>
</reference>